<evidence type="ECO:0000313" key="1">
    <source>
        <dbReference type="EMBL" id="CAH6720911.1"/>
    </source>
</evidence>
<gene>
    <name evidence="1" type="ORF">CLIB1444_04S10704</name>
</gene>
<comment type="caution">
    <text evidence="1">The sequence shown here is derived from an EMBL/GenBank/DDBJ whole genome shotgun (WGS) entry which is preliminary data.</text>
</comment>
<dbReference type="Proteomes" id="UP001152531">
    <property type="component" value="Unassembled WGS sequence"/>
</dbReference>
<dbReference type="EMBL" id="CALSDN010000004">
    <property type="protein sequence ID" value="CAH6720911.1"/>
    <property type="molecule type" value="Genomic_DNA"/>
</dbReference>
<accession>A0ACA9Y7R9</accession>
<organism evidence="1 2">
    <name type="scientific">[Candida] jaroonii</name>
    <dbReference type="NCBI Taxonomy" id="467808"/>
    <lineage>
        <taxon>Eukaryota</taxon>
        <taxon>Fungi</taxon>
        <taxon>Dikarya</taxon>
        <taxon>Ascomycota</taxon>
        <taxon>Saccharomycotina</taxon>
        <taxon>Pichiomycetes</taxon>
        <taxon>Debaryomycetaceae</taxon>
        <taxon>Yamadazyma</taxon>
    </lineage>
</organism>
<sequence length="514" mass="57433">MKKNNNEIDVKSVDTPSLDVDKGEHFDFSLVHEKAAEDPNFQYLKNFDVEKYAHEDVTYKQVVKKLYKQFAWIMTIAYFLQFIDKVMLNYARIMGLVIDLNLVGNQFSDLPTYFFVAYIFGEFFQSFLIQRYPVTKVLGANIVIWGILTGFCALTRNFAGILTVRILLGLAESAVIPCMVLITTNFVDTKDTAFFTGIWYCGSGLGQIFGGLISYLFQLVSPTAPVAGWRIMFIVIGILNAIVGIYIYFFLPSTPLTNSKLTPKEKYVLLLHLNKAKIGINEAKKFSLRQLGEFFMDIQAWLFFFISATISFSSNTISTFSSLDIMSFGFTSRQAALLNMPSGVVSIVSSIVSTYFIRKGFPRFLAISILLVPAVCGGALMSFLPKSNQAGLLIGIYMINTVTAPLAICYAWAGANVAGSTKKIAFTALAISGGFCVGNITGPQSYRAHEAPDYYSAKISMLATQAVSIVLALIMAFIYYARNKARSKYTEVETEEETWADRTDFENKSFRYIY</sequence>
<reference evidence="1" key="1">
    <citation type="submission" date="2022-06" db="EMBL/GenBank/DDBJ databases">
        <authorList>
            <person name="Legras J.-L."/>
            <person name="Devillers H."/>
            <person name="Grondin C."/>
        </authorList>
    </citation>
    <scope>NUCLEOTIDE SEQUENCE</scope>
    <source>
        <strain evidence="1">CLIB 1444</strain>
    </source>
</reference>
<evidence type="ECO:0000313" key="2">
    <source>
        <dbReference type="Proteomes" id="UP001152531"/>
    </source>
</evidence>
<protein>
    <submittedName>
        <fullName evidence="1">Thiamine pathway transporter Thi73p</fullName>
    </submittedName>
</protein>
<proteinExistence type="predicted"/>
<keyword evidence="2" id="KW-1185">Reference proteome</keyword>
<name>A0ACA9Y7R9_9ASCO</name>